<comment type="caution">
    <text evidence="1">The sequence shown here is derived from an EMBL/GenBank/DDBJ whole genome shotgun (WGS) entry which is preliminary data.</text>
</comment>
<dbReference type="EMBL" id="VLPK01000007">
    <property type="protein sequence ID" value="TSJ36438.1"/>
    <property type="molecule type" value="Genomic_DNA"/>
</dbReference>
<dbReference type="PIRSF" id="PIRSF034285">
    <property type="entry name" value="UCP034285"/>
    <property type="match status" value="1"/>
</dbReference>
<dbReference type="Proteomes" id="UP000318733">
    <property type="component" value="Unassembled WGS sequence"/>
</dbReference>
<sequence>MQATKQEIIEKLRGELLTWEGFKPPQPGESQHFGLGTMETAFPNGIFPTGAIHEFISSSPEDTAASGGFIAGLVQKLLSGGGACLWISYTRRIYPPALKLFGVDPDRVIFVDVPLQKDLLWVTEEALKCEGVATVICETKELSFTESQRLQLAVEKSHVTGFVLRKDVRKINTTACVTRWQVRSVRSQLRAGMPGVGHPRWQVELLKVRNGKPGNWTVEWKKQDFQTIVKPTIAEAARRYA</sequence>
<protein>
    <submittedName>
        <fullName evidence="1">Error-prone repair protein ImuA</fullName>
    </submittedName>
</protein>
<dbReference type="InterPro" id="IPR017026">
    <property type="entry name" value="ImuA"/>
</dbReference>
<organism evidence="1 2">
    <name type="scientific">Mucilaginibacter corticis</name>
    <dbReference type="NCBI Taxonomy" id="2597670"/>
    <lineage>
        <taxon>Bacteria</taxon>
        <taxon>Pseudomonadati</taxon>
        <taxon>Bacteroidota</taxon>
        <taxon>Sphingobacteriia</taxon>
        <taxon>Sphingobacteriales</taxon>
        <taxon>Sphingobacteriaceae</taxon>
        <taxon>Mucilaginibacter</taxon>
    </lineage>
</organism>
<keyword evidence="2" id="KW-1185">Reference proteome</keyword>
<name>A0A556M979_9SPHI</name>
<dbReference type="Gene3D" id="3.40.50.300">
    <property type="entry name" value="P-loop containing nucleotide triphosphate hydrolases"/>
    <property type="match status" value="1"/>
</dbReference>
<dbReference type="InterPro" id="IPR027417">
    <property type="entry name" value="P-loop_NTPase"/>
</dbReference>
<dbReference type="SUPFAM" id="SSF52540">
    <property type="entry name" value="P-loop containing nucleoside triphosphate hydrolases"/>
    <property type="match status" value="1"/>
</dbReference>
<gene>
    <name evidence="1" type="ORF">FO440_23340</name>
</gene>
<dbReference type="AlphaFoldDB" id="A0A556M979"/>
<evidence type="ECO:0000313" key="1">
    <source>
        <dbReference type="EMBL" id="TSJ36438.1"/>
    </source>
</evidence>
<dbReference type="RefSeq" id="WP_144250729.1">
    <property type="nucleotide sequence ID" value="NZ_VLPK01000007.1"/>
</dbReference>
<dbReference type="OrthoDB" id="836928at2"/>
<reference evidence="1 2" key="1">
    <citation type="submission" date="2019-07" db="EMBL/GenBank/DDBJ databases">
        <authorList>
            <person name="Huq M.A."/>
        </authorList>
    </citation>
    <scope>NUCLEOTIDE SEQUENCE [LARGE SCALE GENOMIC DNA]</scope>
    <source>
        <strain evidence="1 2">MAH-19</strain>
    </source>
</reference>
<accession>A0A556M979</accession>
<evidence type="ECO:0000313" key="2">
    <source>
        <dbReference type="Proteomes" id="UP000318733"/>
    </source>
</evidence>
<proteinExistence type="predicted"/>